<dbReference type="GO" id="GO:0034599">
    <property type="term" value="P:cellular response to oxidative stress"/>
    <property type="evidence" value="ECO:0007669"/>
    <property type="project" value="TreeGrafter"/>
</dbReference>
<evidence type="ECO:0000256" key="16">
    <source>
        <dbReference type="PIRSR" id="PIRSR000239-1"/>
    </source>
</evidence>
<dbReference type="PANTHER" id="PTHR42801:SF4">
    <property type="entry name" value="AHPC_TSA FAMILY PROTEIN"/>
    <property type="match status" value="1"/>
</dbReference>
<dbReference type="PROSITE" id="PS51352">
    <property type="entry name" value="THIOREDOXIN_2"/>
    <property type="match status" value="1"/>
</dbReference>
<dbReference type="InterPro" id="IPR050924">
    <property type="entry name" value="Peroxiredoxin_BCP/PrxQ"/>
</dbReference>
<dbReference type="EC" id="1.11.1.24" evidence="3"/>
<evidence type="ECO:0000256" key="13">
    <source>
        <dbReference type="ARBA" id="ARBA00042639"/>
    </source>
</evidence>
<gene>
    <name evidence="18" type="ORF">DFR66_101212</name>
    <name evidence="19" type="ORF">IQ02_00210</name>
</gene>
<evidence type="ECO:0000256" key="2">
    <source>
        <dbReference type="ARBA" id="ARBA00011245"/>
    </source>
</evidence>
<evidence type="ECO:0000256" key="8">
    <source>
        <dbReference type="ARBA" id="ARBA00023078"/>
    </source>
</evidence>
<keyword evidence="6" id="KW-0809">Transit peptide</keyword>
<dbReference type="EMBL" id="VLKX01000001">
    <property type="protein sequence ID" value="TWI52071.1"/>
    <property type="molecule type" value="Genomic_DNA"/>
</dbReference>
<dbReference type="AlphaFoldDB" id="A0A562Q5P4"/>
<dbReference type="RefSeq" id="WP_114753000.1">
    <property type="nucleotide sequence ID" value="NZ_QQBA01000001.1"/>
</dbReference>
<feature type="domain" description="Thioredoxin" evidence="17">
    <location>
        <begin position="4"/>
        <end position="153"/>
    </location>
</feature>
<keyword evidence="10" id="KW-0676">Redox-active center</keyword>
<comment type="catalytic activity">
    <reaction evidence="14">
        <text>a hydroperoxide + [thioredoxin]-dithiol = an alcohol + [thioredoxin]-disulfide + H2O</text>
        <dbReference type="Rhea" id="RHEA:62620"/>
        <dbReference type="Rhea" id="RHEA-COMP:10698"/>
        <dbReference type="Rhea" id="RHEA-COMP:10700"/>
        <dbReference type="ChEBI" id="CHEBI:15377"/>
        <dbReference type="ChEBI" id="CHEBI:29950"/>
        <dbReference type="ChEBI" id="CHEBI:30879"/>
        <dbReference type="ChEBI" id="CHEBI:35924"/>
        <dbReference type="ChEBI" id="CHEBI:50058"/>
        <dbReference type="EC" id="1.11.1.24"/>
    </reaction>
</comment>
<dbReference type="InterPro" id="IPR024706">
    <property type="entry name" value="Peroxiredoxin_AhpC-typ"/>
</dbReference>
<protein>
    <recommendedName>
        <fullName evidence="3">thioredoxin-dependent peroxiredoxin</fullName>
        <ecNumber evidence="3">1.11.1.24</ecNumber>
    </recommendedName>
    <alternativeName>
        <fullName evidence="11">Thioredoxin peroxidase</fullName>
    </alternativeName>
    <alternativeName>
        <fullName evidence="13">Thioredoxin-dependent peroxiredoxin Bcp</fullName>
    </alternativeName>
</protein>
<evidence type="ECO:0000256" key="1">
    <source>
        <dbReference type="ARBA" id="ARBA00003330"/>
    </source>
</evidence>
<dbReference type="GO" id="GO:0008379">
    <property type="term" value="F:thioredoxin peroxidase activity"/>
    <property type="evidence" value="ECO:0007669"/>
    <property type="project" value="TreeGrafter"/>
</dbReference>
<evidence type="ECO:0000256" key="12">
    <source>
        <dbReference type="ARBA" id="ARBA00038489"/>
    </source>
</evidence>
<reference evidence="19 21" key="1">
    <citation type="journal article" date="2015" name="Stand. Genomic Sci.">
        <title>Genomic Encyclopedia of Bacterial and Archaeal Type Strains, Phase III: the genomes of soil and plant-associated and newly described type strains.</title>
        <authorList>
            <person name="Whitman W.B."/>
            <person name="Woyke T."/>
            <person name="Klenk H.P."/>
            <person name="Zhou Y."/>
            <person name="Lilburn T.G."/>
            <person name="Beck B.J."/>
            <person name="De Vos P."/>
            <person name="Vandamme P."/>
            <person name="Eisen J.A."/>
            <person name="Garrity G."/>
            <person name="Hugenholtz P."/>
            <person name="Kyrpides N.C."/>
        </authorList>
    </citation>
    <scope>NUCLEOTIDE SEQUENCE [LARGE SCALE GENOMIC DNA]</scope>
    <source>
        <strain evidence="19 21">CGMCC 1.5380</strain>
    </source>
</reference>
<dbReference type="InterPro" id="IPR000866">
    <property type="entry name" value="AhpC/TSA"/>
</dbReference>
<evidence type="ECO:0000313" key="18">
    <source>
        <dbReference type="EMBL" id="RDI58284.1"/>
    </source>
</evidence>
<evidence type="ECO:0000256" key="9">
    <source>
        <dbReference type="ARBA" id="ARBA00023157"/>
    </source>
</evidence>
<dbReference type="EMBL" id="QQBA01000001">
    <property type="protein sequence ID" value="RDI58284.1"/>
    <property type="molecule type" value="Genomic_DNA"/>
</dbReference>
<comment type="subcellular location">
    <subcellularLocation>
        <location evidence="15">Thylakoid</location>
    </subcellularLocation>
</comment>
<keyword evidence="7" id="KW-0560">Oxidoreductase</keyword>
<evidence type="ECO:0000256" key="14">
    <source>
        <dbReference type="ARBA" id="ARBA00049091"/>
    </source>
</evidence>
<dbReference type="PIRSF" id="PIRSF000239">
    <property type="entry name" value="AHPC"/>
    <property type="match status" value="1"/>
</dbReference>
<dbReference type="Proteomes" id="UP000254518">
    <property type="component" value="Unassembled WGS sequence"/>
</dbReference>
<evidence type="ECO:0000313" key="20">
    <source>
        <dbReference type="Proteomes" id="UP000254518"/>
    </source>
</evidence>
<reference evidence="18 20" key="2">
    <citation type="submission" date="2018-07" db="EMBL/GenBank/DDBJ databases">
        <title>Genomic Encyclopedia of Type Strains, Phase IV (KMG-IV): sequencing the most valuable type-strain genomes for metagenomic binning, comparative biology and taxonomic classification.</title>
        <authorList>
            <person name="Goeker M."/>
        </authorList>
    </citation>
    <scope>NUCLEOTIDE SEQUENCE [LARGE SCALE GENOMIC DNA]</scope>
    <source>
        <strain evidence="18 20">DSM 19728</strain>
    </source>
</reference>
<evidence type="ECO:0000256" key="11">
    <source>
        <dbReference type="ARBA" id="ARBA00032824"/>
    </source>
</evidence>
<dbReference type="FunFam" id="3.40.30.10:FF:000122">
    <property type="entry name" value="Peroxiredoxin Q chloroplastic"/>
    <property type="match status" value="1"/>
</dbReference>
<organism evidence="19 21">
    <name type="scientific">Flavobacterium glaciei</name>
    <dbReference type="NCBI Taxonomy" id="386300"/>
    <lineage>
        <taxon>Bacteria</taxon>
        <taxon>Pseudomonadati</taxon>
        <taxon>Bacteroidota</taxon>
        <taxon>Flavobacteriia</taxon>
        <taxon>Flavobacteriales</taxon>
        <taxon>Flavobacteriaceae</taxon>
        <taxon>Flavobacterium</taxon>
    </lineage>
</organism>
<dbReference type="PANTHER" id="PTHR42801">
    <property type="entry name" value="THIOREDOXIN-DEPENDENT PEROXIDE REDUCTASE"/>
    <property type="match status" value="1"/>
</dbReference>
<dbReference type="GO" id="GO:0005737">
    <property type="term" value="C:cytoplasm"/>
    <property type="evidence" value="ECO:0007669"/>
    <property type="project" value="TreeGrafter"/>
</dbReference>
<evidence type="ECO:0000256" key="7">
    <source>
        <dbReference type="ARBA" id="ARBA00023002"/>
    </source>
</evidence>
<reference evidence="19" key="3">
    <citation type="submission" date="2019-07" db="EMBL/GenBank/DDBJ databases">
        <authorList>
            <person name="Whitman W."/>
            <person name="Huntemann M."/>
            <person name="Clum A."/>
            <person name="Pillay M."/>
            <person name="Palaniappan K."/>
            <person name="Varghese N."/>
            <person name="Mikhailova N."/>
            <person name="Stamatis D."/>
            <person name="Reddy T."/>
            <person name="Daum C."/>
            <person name="Shapiro N."/>
            <person name="Ivanova N."/>
            <person name="Kyrpides N."/>
            <person name="Woyke T."/>
        </authorList>
    </citation>
    <scope>NUCLEOTIDE SEQUENCE</scope>
    <source>
        <strain evidence="19">CGMCC 1.5380</strain>
    </source>
</reference>
<comment type="caution">
    <text evidence="19">The sequence shown here is derived from an EMBL/GenBank/DDBJ whole genome shotgun (WGS) entry which is preliminary data.</text>
</comment>
<evidence type="ECO:0000256" key="5">
    <source>
        <dbReference type="ARBA" id="ARBA00022862"/>
    </source>
</evidence>
<dbReference type="InterPro" id="IPR013766">
    <property type="entry name" value="Thioredoxin_domain"/>
</dbReference>
<dbReference type="GO" id="GO:0045454">
    <property type="term" value="P:cell redox homeostasis"/>
    <property type="evidence" value="ECO:0007669"/>
    <property type="project" value="TreeGrafter"/>
</dbReference>
<evidence type="ECO:0000256" key="15">
    <source>
        <dbReference type="ARBA" id="ARBA00060385"/>
    </source>
</evidence>
<dbReference type="SUPFAM" id="SSF52833">
    <property type="entry name" value="Thioredoxin-like"/>
    <property type="match status" value="1"/>
</dbReference>
<dbReference type="GO" id="GO:0009579">
    <property type="term" value="C:thylakoid"/>
    <property type="evidence" value="ECO:0007669"/>
    <property type="project" value="UniProtKB-SubCell"/>
</dbReference>
<dbReference type="CDD" id="cd03017">
    <property type="entry name" value="PRX_BCP"/>
    <property type="match status" value="1"/>
</dbReference>
<comment type="function">
    <text evidence="1">Thiol-specific peroxidase that catalyzes the reduction of hydrogen peroxide and organic hydroperoxides to water and alcohols, respectively. Plays a role in cell protection against oxidative stress by detoxifying peroxides and as sensor of hydrogen peroxide-mediated signaling events.</text>
</comment>
<keyword evidence="8" id="KW-0793">Thylakoid</keyword>
<sequence length="153" mass="16940">MKELKVGDAIPRFTAKDTDGNDFDSVNIVGQKPLVIYFYPKDNTPGCTAQACSFRDQYEDFKDLGAEVIGISSDSVDSHQKFSKRFKLPFILLSDSDKKIKNLFGVPAGMFGLLPGRVTYVTDKNGVIQMIFDSVLATKHIPKALESIKKIVS</sequence>
<comment type="subunit">
    <text evidence="2">Monomer.</text>
</comment>
<evidence type="ECO:0000256" key="3">
    <source>
        <dbReference type="ARBA" id="ARBA00013017"/>
    </source>
</evidence>
<evidence type="ECO:0000256" key="10">
    <source>
        <dbReference type="ARBA" id="ARBA00023284"/>
    </source>
</evidence>
<comment type="similarity">
    <text evidence="12">Belongs to the peroxiredoxin family. BCP/PrxQ subfamily.</text>
</comment>
<evidence type="ECO:0000313" key="19">
    <source>
        <dbReference type="EMBL" id="TWI52071.1"/>
    </source>
</evidence>
<keyword evidence="20" id="KW-1185">Reference proteome</keyword>
<evidence type="ECO:0000259" key="17">
    <source>
        <dbReference type="PROSITE" id="PS51352"/>
    </source>
</evidence>
<keyword evidence="5" id="KW-0049">Antioxidant</keyword>
<name>A0A562Q5P4_9FLAO</name>
<evidence type="ECO:0000313" key="21">
    <source>
        <dbReference type="Proteomes" id="UP000321392"/>
    </source>
</evidence>
<evidence type="ECO:0000256" key="4">
    <source>
        <dbReference type="ARBA" id="ARBA00022559"/>
    </source>
</evidence>
<dbReference type="Gene3D" id="3.40.30.10">
    <property type="entry name" value="Glutaredoxin"/>
    <property type="match status" value="1"/>
</dbReference>
<dbReference type="InterPro" id="IPR036249">
    <property type="entry name" value="Thioredoxin-like_sf"/>
</dbReference>
<dbReference type="OrthoDB" id="9812811at2"/>
<keyword evidence="9" id="KW-1015">Disulfide bond</keyword>
<accession>A0A562Q5P4</accession>
<keyword evidence="4" id="KW-0575">Peroxidase</keyword>
<feature type="active site" description="Cysteine sulfenic acid (-SOH) intermediate; for peroxidase activity" evidence="16">
    <location>
        <position position="47"/>
    </location>
</feature>
<dbReference type="Proteomes" id="UP000321392">
    <property type="component" value="Unassembled WGS sequence"/>
</dbReference>
<dbReference type="Pfam" id="PF00578">
    <property type="entry name" value="AhpC-TSA"/>
    <property type="match status" value="1"/>
</dbReference>
<evidence type="ECO:0000256" key="6">
    <source>
        <dbReference type="ARBA" id="ARBA00022946"/>
    </source>
</evidence>
<proteinExistence type="inferred from homology"/>